<keyword evidence="4 6" id="KW-0378">Hydrolase</keyword>
<evidence type="ECO:0000256" key="2">
    <source>
        <dbReference type="ARBA" id="ARBA00007225"/>
    </source>
</evidence>
<protein>
    <recommendedName>
        <fullName evidence="6">Dipeptidase</fullName>
        <ecNumber evidence="6">3.4.-.-</ecNumber>
    </recommendedName>
</protein>
<dbReference type="Proteomes" id="UP000664357">
    <property type="component" value="Unassembled WGS sequence"/>
</dbReference>
<organism evidence="7 8">
    <name type="scientific">Candidatus Enterococcus ferrettii</name>
    <dbReference type="NCBI Taxonomy" id="2815324"/>
    <lineage>
        <taxon>Bacteria</taxon>
        <taxon>Bacillati</taxon>
        <taxon>Bacillota</taxon>
        <taxon>Bacilli</taxon>
        <taxon>Lactobacillales</taxon>
        <taxon>Enterococcaceae</taxon>
        <taxon>Enterococcus</taxon>
    </lineage>
</organism>
<keyword evidence="3 6" id="KW-0645">Protease</keyword>
<dbReference type="EC" id="3.4.-.-" evidence="6"/>
<gene>
    <name evidence="7" type="ORF">JZO67_004220</name>
</gene>
<proteinExistence type="inferred from homology"/>
<dbReference type="NCBIfam" id="NF033678">
    <property type="entry name" value="C69_fam_dipept"/>
    <property type="match status" value="1"/>
</dbReference>
<keyword evidence="5 6" id="KW-0224">Dipeptidase</keyword>
<comment type="caution">
    <text evidence="7">The sequence shown here is derived from an EMBL/GenBank/DDBJ whole genome shotgun (WGS) entry which is preliminary data.</text>
</comment>
<sequence length="465" mass="52525">MKKSGSCTTLLVGKKASIDGSTLIARIEDCGSQPNPQRFVVVTPDQQPKQFKSAASGVEIILPEQPLRYTSTPDADSSYGVWGGAGINSANVAMTACETVTTNSRVLSIDPFYEKGLGEADFVTTILPYITSAREGVLRLGELLEKYGTYESNGISFSDKDEIWYVETIGGHHWAAIRIPDDAYAIAPNRMNIDVYDFDDSNSLYSADLPDLIEKYQLNPDFEGINLRHIFGSSTDKDAHYNNPRTWYIQKAFSPKTIENKSPEDQNLPFFCSPERKLSIEDIKWALSSHYQNTPFDPYGEGTEIEKKKYRSIGLNRNEETHVLQIRPDVPDEIAGIHWLAYGPNTFNSLVPFYANVDNTPQNYFSTPSEFDPTSIYWLTKLAALIGDSNFSLYSEMEQNFEKRIMIFCQSVHHDIEEKVNTRGFRSSDLSTVNQKMANYYYTELNVLLGEMVKLGTVHMKLRFP</sequence>
<reference evidence="7 8" key="2">
    <citation type="submission" date="2024-02" db="EMBL/GenBank/DDBJ databases">
        <title>The Genome Sequence of Enterococcus sp. DIV0159.</title>
        <authorList>
            <person name="Earl A."/>
            <person name="Manson A."/>
            <person name="Gilmore M."/>
            <person name="Sanders J."/>
            <person name="Shea T."/>
            <person name="Howe W."/>
            <person name="Livny J."/>
            <person name="Cuomo C."/>
            <person name="Neafsey D."/>
            <person name="Birren B."/>
        </authorList>
    </citation>
    <scope>NUCLEOTIDE SEQUENCE [LARGE SCALE GENOMIC DNA]</scope>
    <source>
        <strain evidence="7 8">665A</strain>
    </source>
</reference>
<evidence type="ECO:0000256" key="3">
    <source>
        <dbReference type="ARBA" id="ARBA00022670"/>
    </source>
</evidence>
<dbReference type="Gene3D" id="3.60.60.10">
    <property type="entry name" value="Penicillin V Acylase, Chain A"/>
    <property type="match status" value="1"/>
</dbReference>
<accession>A0ABV0EUB9</accession>
<evidence type="ECO:0000256" key="1">
    <source>
        <dbReference type="ARBA" id="ARBA00001670"/>
    </source>
</evidence>
<dbReference type="EMBL" id="JAFREL020000004">
    <property type="protein sequence ID" value="MEO1772238.1"/>
    <property type="molecule type" value="Genomic_DNA"/>
</dbReference>
<dbReference type="PANTHER" id="PTHR12994">
    <property type="entry name" value="SECERNIN"/>
    <property type="match status" value="1"/>
</dbReference>
<comment type="catalytic activity">
    <reaction evidence="1">
        <text>an L-aminoacyl-L-amino acid + H2O = 2 an L-alpha-amino acid</text>
        <dbReference type="Rhea" id="RHEA:48940"/>
        <dbReference type="ChEBI" id="CHEBI:15377"/>
        <dbReference type="ChEBI" id="CHEBI:59869"/>
        <dbReference type="ChEBI" id="CHEBI:77460"/>
        <dbReference type="EC" id="3.4.13.19"/>
    </reaction>
</comment>
<name>A0ABV0EUB9_9ENTE</name>
<evidence type="ECO:0000313" key="8">
    <source>
        <dbReference type="Proteomes" id="UP000664357"/>
    </source>
</evidence>
<dbReference type="InterPro" id="IPR047804">
    <property type="entry name" value="C69_dipept_A-like"/>
</dbReference>
<dbReference type="InterPro" id="IPR005322">
    <property type="entry name" value="Peptidase_C69"/>
</dbReference>
<comment type="similarity">
    <text evidence="2 6">Belongs to the peptidase C69 family.</text>
</comment>
<evidence type="ECO:0000256" key="6">
    <source>
        <dbReference type="RuleBase" id="RU364089"/>
    </source>
</evidence>
<keyword evidence="8" id="KW-1185">Reference proteome</keyword>
<dbReference type="Pfam" id="PF03577">
    <property type="entry name" value="Peptidase_C69"/>
    <property type="match status" value="1"/>
</dbReference>
<dbReference type="RefSeq" id="WP_207701861.1">
    <property type="nucleotide sequence ID" value="NZ_JAFREL020000004.1"/>
</dbReference>
<evidence type="ECO:0000256" key="4">
    <source>
        <dbReference type="ARBA" id="ARBA00022801"/>
    </source>
</evidence>
<evidence type="ECO:0000256" key="5">
    <source>
        <dbReference type="ARBA" id="ARBA00022997"/>
    </source>
</evidence>
<reference evidence="7 8" key="1">
    <citation type="submission" date="2021-03" db="EMBL/GenBank/DDBJ databases">
        <authorList>
            <person name="Gilmore M.S."/>
            <person name="Schwartzman J."/>
            <person name="Van Tyne D."/>
            <person name="Martin M."/>
            <person name="Earl A.M."/>
            <person name="Manson A.L."/>
            <person name="Straub T."/>
            <person name="Salamzade R."/>
            <person name="Saavedra J."/>
            <person name="Lebreton F."/>
            <person name="Prichula J."/>
            <person name="Schaufler K."/>
            <person name="Gaca A."/>
            <person name="Sgardioli B."/>
            <person name="Wagenaar J."/>
            <person name="Strong T."/>
        </authorList>
    </citation>
    <scope>NUCLEOTIDE SEQUENCE [LARGE SCALE GENOMIC DNA]</scope>
    <source>
        <strain evidence="7 8">665A</strain>
    </source>
</reference>
<dbReference type="PANTHER" id="PTHR12994:SF17">
    <property type="entry name" value="LD30995P"/>
    <property type="match status" value="1"/>
</dbReference>
<evidence type="ECO:0000313" key="7">
    <source>
        <dbReference type="EMBL" id="MEO1772238.1"/>
    </source>
</evidence>